<name>A0A6N8JG91_9BACT</name>
<gene>
    <name evidence="1" type="ORF">GO495_22415</name>
</gene>
<evidence type="ECO:0000313" key="2">
    <source>
        <dbReference type="Proteomes" id="UP000468388"/>
    </source>
</evidence>
<keyword evidence="2" id="KW-1185">Reference proteome</keyword>
<dbReference type="Proteomes" id="UP000468388">
    <property type="component" value="Unassembled WGS sequence"/>
</dbReference>
<dbReference type="EMBL" id="WRXO01000007">
    <property type="protein sequence ID" value="MVT43369.1"/>
    <property type="molecule type" value="Genomic_DNA"/>
</dbReference>
<comment type="caution">
    <text evidence="1">The sequence shown here is derived from an EMBL/GenBank/DDBJ whole genome shotgun (WGS) entry which is preliminary data.</text>
</comment>
<reference evidence="1 2" key="1">
    <citation type="submission" date="2019-12" db="EMBL/GenBank/DDBJ databases">
        <title>The draft genomic sequence of strain Chitinophaga oryziterrae JCM 16595.</title>
        <authorList>
            <person name="Zhang X."/>
        </authorList>
    </citation>
    <scope>NUCLEOTIDE SEQUENCE [LARGE SCALE GENOMIC DNA]</scope>
    <source>
        <strain evidence="1 2">JCM 16595</strain>
    </source>
</reference>
<protein>
    <submittedName>
        <fullName evidence="1">Uncharacterized protein</fullName>
    </submittedName>
</protein>
<dbReference type="OrthoDB" id="661657at2"/>
<sequence length="315" mass="32705">MLFISACNKEKSYEPPTAPVVTTPGGSTGGSAEFALVATGGNCSNVIILGTYQVGKSMSAGASLTVTVNVTKVGNWTMSTNTVNGIVFAGAGNFTALGLQPLTLIAAGAPIAAGFHAFAFKAGAVTCSATVEVLPADTNNGGTTSDYYYKITIDGKTYQQTVTMDNNYEAGSGMGGGDDVTISASINYGESDPPAGTTGFGITIGTMHHYMNATNDDFKAYFAPGIRAYTKDFSVADGIIIGWTDANGEEWETDYGTGDQTGSTFSIISIADATDLTGTLYLKTKMQFKCKLYNHTTGVMKEVTSGEMVGNFGKI</sequence>
<evidence type="ECO:0000313" key="1">
    <source>
        <dbReference type="EMBL" id="MVT43369.1"/>
    </source>
</evidence>
<dbReference type="RefSeq" id="WP_157301980.1">
    <property type="nucleotide sequence ID" value="NZ_BAAAZB010000015.1"/>
</dbReference>
<accession>A0A6N8JG91</accession>
<proteinExistence type="predicted"/>
<organism evidence="1 2">
    <name type="scientific">Chitinophaga oryziterrae</name>
    <dbReference type="NCBI Taxonomy" id="1031224"/>
    <lineage>
        <taxon>Bacteria</taxon>
        <taxon>Pseudomonadati</taxon>
        <taxon>Bacteroidota</taxon>
        <taxon>Chitinophagia</taxon>
        <taxon>Chitinophagales</taxon>
        <taxon>Chitinophagaceae</taxon>
        <taxon>Chitinophaga</taxon>
    </lineage>
</organism>
<dbReference type="AlphaFoldDB" id="A0A6N8JG91"/>